<dbReference type="Proteomes" id="UP000036410">
    <property type="component" value="Chromosome"/>
</dbReference>
<dbReference type="InterPro" id="IPR002197">
    <property type="entry name" value="HTH_Fis"/>
</dbReference>
<evidence type="ECO:0000256" key="2">
    <source>
        <dbReference type="ARBA" id="ARBA00022840"/>
    </source>
</evidence>
<dbReference type="InterPro" id="IPR025943">
    <property type="entry name" value="Sigma_54_int_dom_ATP-bd_2"/>
</dbReference>
<evidence type="ECO:0000256" key="3">
    <source>
        <dbReference type="ARBA" id="ARBA00023015"/>
    </source>
</evidence>
<keyword evidence="6" id="KW-0597">Phosphoprotein</keyword>
<dbReference type="InterPro" id="IPR025662">
    <property type="entry name" value="Sigma_54_int_dom_ATP-bd_1"/>
</dbReference>
<dbReference type="PROSITE" id="PS00676">
    <property type="entry name" value="SIGMA54_INTERACT_2"/>
    <property type="match status" value="1"/>
</dbReference>
<dbReference type="Pfam" id="PF00158">
    <property type="entry name" value="Sigma54_activat"/>
    <property type="match status" value="1"/>
</dbReference>
<dbReference type="PROSITE" id="PS00675">
    <property type="entry name" value="SIGMA54_INTERACT_1"/>
    <property type="match status" value="1"/>
</dbReference>
<dbReference type="RefSeq" id="WP_049164051.1">
    <property type="nucleotide sequence ID" value="NZ_CP010586.1"/>
</dbReference>
<dbReference type="SUPFAM" id="SSF52172">
    <property type="entry name" value="CheY-like"/>
    <property type="match status" value="1"/>
</dbReference>
<dbReference type="SUPFAM" id="SSF52540">
    <property type="entry name" value="P-loop containing nucleoside triphosphate hydrolases"/>
    <property type="match status" value="1"/>
</dbReference>
<name>A0A806U489_PRIMG</name>
<dbReference type="Gene3D" id="1.10.8.60">
    <property type="match status" value="1"/>
</dbReference>
<dbReference type="SMART" id="SM00448">
    <property type="entry name" value="REC"/>
    <property type="match status" value="1"/>
</dbReference>
<keyword evidence="3" id="KW-0805">Transcription regulation</keyword>
<dbReference type="InterPro" id="IPR027417">
    <property type="entry name" value="P-loop_NTPase"/>
</dbReference>
<feature type="domain" description="Response regulatory" evidence="8">
    <location>
        <begin position="4"/>
        <end position="117"/>
    </location>
</feature>
<dbReference type="PANTHER" id="PTHR32071">
    <property type="entry name" value="TRANSCRIPTIONAL REGULATORY PROTEIN"/>
    <property type="match status" value="1"/>
</dbReference>
<dbReference type="EMBL" id="CP010586">
    <property type="protein sequence ID" value="AKP76823.1"/>
    <property type="molecule type" value="Genomic_DNA"/>
</dbReference>
<dbReference type="InterPro" id="IPR009057">
    <property type="entry name" value="Homeodomain-like_sf"/>
</dbReference>
<proteinExistence type="predicted"/>
<dbReference type="GO" id="GO:0006355">
    <property type="term" value="P:regulation of DNA-templated transcription"/>
    <property type="evidence" value="ECO:0007669"/>
    <property type="project" value="InterPro"/>
</dbReference>
<evidence type="ECO:0000313" key="10">
    <source>
        <dbReference type="Proteomes" id="UP000036410"/>
    </source>
</evidence>
<dbReference type="GO" id="GO:0000160">
    <property type="term" value="P:phosphorelay signal transduction system"/>
    <property type="evidence" value="ECO:0007669"/>
    <property type="project" value="InterPro"/>
</dbReference>
<evidence type="ECO:0000256" key="6">
    <source>
        <dbReference type="PROSITE-ProRule" id="PRU00169"/>
    </source>
</evidence>
<dbReference type="InterPro" id="IPR058031">
    <property type="entry name" value="AAA_lid_NorR"/>
</dbReference>
<dbReference type="InterPro" id="IPR002078">
    <property type="entry name" value="Sigma_54_int"/>
</dbReference>
<dbReference type="PANTHER" id="PTHR32071:SF57">
    <property type="entry name" value="C4-DICARBOXYLATE TRANSPORT TRANSCRIPTIONAL REGULATORY PROTEIN DCTD"/>
    <property type="match status" value="1"/>
</dbReference>
<dbReference type="SUPFAM" id="SSF46689">
    <property type="entry name" value="Homeodomain-like"/>
    <property type="match status" value="1"/>
</dbReference>
<protein>
    <submittedName>
        <fullName evidence="9">Transcriptional regulatory protein ZraR</fullName>
    </submittedName>
</protein>
<dbReference type="AlphaFoldDB" id="A0A806U489"/>
<keyword evidence="5" id="KW-0804">Transcription</keyword>
<dbReference type="GO" id="GO:0005524">
    <property type="term" value="F:ATP binding"/>
    <property type="evidence" value="ECO:0007669"/>
    <property type="project" value="UniProtKB-KW"/>
</dbReference>
<dbReference type="PROSITE" id="PS50045">
    <property type="entry name" value="SIGMA54_INTERACT_4"/>
    <property type="match status" value="1"/>
</dbReference>
<dbReference type="PROSITE" id="PS50110">
    <property type="entry name" value="RESPONSE_REGULATORY"/>
    <property type="match status" value="1"/>
</dbReference>
<dbReference type="PROSITE" id="PS00688">
    <property type="entry name" value="SIGMA54_INTERACT_3"/>
    <property type="match status" value="1"/>
</dbReference>
<keyword evidence="4" id="KW-0238">DNA-binding</keyword>
<accession>A0A806U489</accession>
<reference evidence="9 10" key="1">
    <citation type="submission" date="2015-01" db="EMBL/GenBank/DDBJ databases">
        <title>Genome sequence of bacillus megaterium Q3.</title>
        <authorList>
            <person name="Wang Y."/>
            <person name="Luo K."/>
            <person name="Bai L."/>
            <person name="Luo F."/>
        </authorList>
    </citation>
    <scope>NUCLEOTIDE SEQUENCE [LARGE SCALE GENOMIC DNA]</scope>
    <source>
        <strain evidence="9 10">Q3</strain>
    </source>
</reference>
<sequence>MKPTVLILDDEPAIGSSLRFALETNYEVTNLTEVPEAYQFLRSQPVHVVLLDWRLGEYNGLEVLSKIKDIQPQTSIIMMTAYGTIESSIEAIKRGAYHYITKPLDIEELHILIEKTLEHQELHDKVRELSETIEKIKGYDQMIGESAAMKQVFSIINRVKDIDSNVLIFGESGTGKELVARGIHRQGKRANGPFISVNCAAIPETLLESELFGFVKGAFTGATRNQNGKVAAADGGTLFLDEIGEMPPSLQAKMLRFLQEKEITPLGSSETRKVDVRIVSATNKELNRMVKENGFREDLYFRLNVIPITLPPLRERKEDIALLIPYFLQKYSEEMEKPLCVLSSNAYKKLLTYDYPGNIRQLGNILEYAVAMTKDGTIMEKDLPITVQHEQEISLSRYENENFTEETKLINIPINYTMKEAEQLIIESVLEECGGNRRKTAQALGISERSIRNKLHLYRTIQQKEAKNAE</sequence>
<evidence type="ECO:0000313" key="9">
    <source>
        <dbReference type="EMBL" id="AKP76823.1"/>
    </source>
</evidence>
<keyword evidence="1" id="KW-0547">Nucleotide-binding</keyword>
<dbReference type="CDD" id="cd00009">
    <property type="entry name" value="AAA"/>
    <property type="match status" value="1"/>
</dbReference>
<dbReference type="Pfam" id="PF00072">
    <property type="entry name" value="Response_reg"/>
    <property type="match status" value="1"/>
</dbReference>
<dbReference type="InterPro" id="IPR011006">
    <property type="entry name" value="CheY-like_superfamily"/>
</dbReference>
<evidence type="ECO:0000259" key="8">
    <source>
        <dbReference type="PROSITE" id="PS50110"/>
    </source>
</evidence>
<feature type="domain" description="Sigma-54 factor interaction" evidence="7">
    <location>
        <begin position="142"/>
        <end position="371"/>
    </location>
</feature>
<evidence type="ECO:0000259" key="7">
    <source>
        <dbReference type="PROSITE" id="PS50045"/>
    </source>
</evidence>
<keyword evidence="2" id="KW-0067">ATP-binding</keyword>
<dbReference type="FunFam" id="3.40.50.300:FF:000006">
    <property type="entry name" value="DNA-binding transcriptional regulator NtrC"/>
    <property type="match status" value="1"/>
</dbReference>
<gene>
    <name evidence="9" type="primary">zraR_2</name>
    <name evidence="9" type="ORF">AS52_01858</name>
</gene>
<evidence type="ECO:0000256" key="5">
    <source>
        <dbReference type="ARBA" id="ARBA00023163"/>
    </source>
</evidence>
<evidence type="ECO:0000256" key="1">
    <source>
        <dbReference type="ARBA" id="ARBA00022741"/>
    </source>
</evidence>
<dbReference type="Gene3D" id="3.40.50.2300">
    <property type="match status" value="1"/>
</dbReference>
<dbReference type="InterPro" id="IPR003593">
    <property type="entry name" value="AAA+_ATPase"/>
</dbReference>
<dbReference type="Gene3D" id="1.10.10.60">
    <property type="entry name" value="Homeodomain-like"/>
    <property type="match status" value="1"/>
</dbReference>
<dbReference type="Pfam" id="PF25601">
    <property type="entry name" value="AAA_lid_14"/>
    <property type="match status" value="1"/>
</dbReference>
<dbReference type="PRINTS" id="PR01590">
    <property type="entry name" value="HTHFIS"/>
</dbReference>
<dbReference type="Pfam" id="PF02954">
    <property type="entry name" value="HTH_8"/>
    <property type="match status" value="1"/>
</dbReference>
<evidence type="ECO:0000256" key="4">
    <source>
        <dbReference type="ARBA" id="ARBA00023125"/>
    </source>
</evidence>
<organism evidence="9 10">
    <name type="scientific">Priestia megaterium Q3</name>
    <dbReference type="NCBI Taxonomy" id="1452722"/>
    <lineage>
        <taxon>Bacteria</taxon>
        <taxon>Bacillati</taxon>
        <taxon>Bacillota</taxon>
        <taxon>Bacilli</taxon>
        <taxon>Bacillales</taxon>
        <taxon>Bacillaceae</taxon>
        <taxon>Priestia</taxon>
    </lineage>
</organism>
<dbReference type="SMART" id="SM00382">
    <property type="entry name" value="AAA"/>
    <property type="match status" value="1"/>
</dbReference>
<dbReference type="InterPro" id="IPR001789">
    <property type="entry name" value="Sig_transdc_resp-reg_receiver"/>
</dbReference>
<dbReference type="GO" id="GO:0043565">
    <property type="term" value="F:sequence-specific DNA binding"/>
    <property type="evidence" value="ECO:0007669"/>
    <property type="project" value="InterPro"/>
</dbReference>
<dbReference type="Gene3D" id="3.40.50.300">
    <property type="entry name" value="P-loop containing nucleotide triphosphate hydrolases"/>
    <property type="match status" value="1"/>
</dbReference>
<dbReference type="InterPro" id="IPR025944">
    <property type="entry name" value="Sigma_54_int_dom_CS"/>
</dbReference>
<feature type="modified residue" description="4-aspartylphosphate" evidence="6">
    <location>
        <position position="52"/>
    </location>
</feature>